<proteinExistence type="predicted"/>
<dbReference type="Proteomes" id="UP001431235">
    <property type="component" value="Unassembled WGS sequence"/>
</dbReference>
<keyword evidence="1" id="KW-0328">Glycosyltransferase</keyword>
<sequence>MRLALLAPLPPLQNGIADYAQAWMTAVRAAGVEVVVPPQQQGQWDTADAGFWQGIDGVHAELGGGRGPEFLALEQLRARFPQLPLSATVHDPERLVWRSPSLPRGPGRWLAAAPRPLPQLLALSQDRRTLARERALARRLDALVTLTRSGGQVLAERLQVGADKVHFIAHGNGVFAPQALPDTVPLQLLYFGFLYPGKGIEDLLDALARVRRQRPDAAVRLTLAGGSAPELAFGRRGDYVAGLRERARRLGIGDWIQWRLDLPAAQIVPCVQAHHAMLLPYRDSKKLALLGRMRGTSGALSWANACGRGVIASDARAFAEEVSHGNGDVFAQGDSAALAERITALLDAPARAAEWAAGAAALGQQRQWPRIAARFAALFASLQEGRR</sequence>
<dbReference type="EC" id="2.4.-.-" evidence="1"/>
<reference evidence="1 2" key="1">
    <citation type="submission" date="2021-08" db="EMBL/GenBank/DDBJ databases">
        <title>Novel members of of the genus Stenotrophomonas from differernt environment.</title>
        <authorList>
            <person name="Deng Y."/>
        </authorList>
    </citation>
    <scope>NUCLEOTIDE SEQUENCE [LARGE SCALE GENOMIC DNA]</scope>
    <source>
        <strain evidence="1 2">CPCC 101365</strain>
    </source>
</reference>
<dbReference type="EMBL" id="JAIKTS010000005">
    <property type="protein sequence ID" value="MCL7715573.1"/>
    <property type="molecule type" value="Genomic_DNA"/>
</dbReference>
<evidence type="ECO:0000313" key="2">
    <source>
        <dbReference type="Proteomes" id="UP001431235"/>
    </source>
</evidence>
<keyword evidence="1" id="KW-0808">Transferase</keyword>
<evidence type="ECO:0000313" key="1">
    <source>
        <dbReference type="EMBL" id="MCL7715573.1"/>
    </source>
</evidence>
<organism evidence="1 2">
    <name type="scientific">Stenotrophomonas mori</name>
    <dbReference type="NCBI Taxonomy" id="2871096"/>
    <lineage>
        <taxon>Bacteria</taxon>
        <taxon>Pseudomonadati</taxon>
        <taxon>Pseudomonadota</taxon>
        <taxon>Gammaproteobacteria</taxon>
        <taxon>Lysobacterales</taxon>
        <taxon>Lysobacteraceae</taxon>
        <taxon>Stenotrophomonas</taxon>
    </lineage>
</organism>
<protein>
    <submittedName>
        <fullName evidence="1">Glycosyltransferase</fullName>
        <ecNumber evidence="1">2.4.-.-</ecNumber>
    </submittedName>
</protein>
<dbReference type="Pfam" id="PF13692">
    <property type="entry name" value="Glyco_trans_1_4"/>
    <property type="match status" value="1"/>
</dbReference>
<dbReference type="SUPFAM" id="SSF53756">
    <property type="entry name" value="UDP-Glycosyltransferase/glycogen phosphorylase"/>
    <property type="match status" value="1"/>
</dbReference>
<dbReference type="PANTHER" id="PTHR12526:SF638">
    <property type="entry name" value="SPORE COAT PROTEIN SA"/>
    <property type="match status" value="1"/>
</dbReference>
<dbReference type="PANTHER" id="PTHR12526">
    <property type="entry name" value="GLYCOSYLTRANSFERASE"/>
    <property type="match status" value="1"/>
</dbReference>
<dbReference type="Gene3D" id="3.40.50.2000">
    <property type="entry name" value="Glycogen Phosphorylase B"/>
    <property type="match status" value="1"/>
</dbReference>
<accession>A0ABT0SKG2</accession>
<name>A0ABT0SKG2_9GAMM</name>
<dbReference type="RefSeq" id="WP_250065041.1">
    <property type="nucleotide sequence ID" value="NZ_JAIKTS010000005.1"/>
</dbReference>
<gene>
    <name evidence="1" type="ORF">K5L01_13080</name>
</gene>
<comment type="caution">
    <text evidence="1">The sequence shown here is derived from an EMBL/GenBank/DDBJ whole genome shotgun (WGS) entry which is preliminary data.</text>
</comment>
<keyword evidence="2" id="KW-1185">Reference proteome</keyword>
<dbReference type="GO" id="GO:0016757">
    <property type="term" value="F:glycosyltransferase activity"/>
    <property type="evidence" value="ECO:0007669"/>
    <property type="project" value="UniProtKB-KW"/>
</dbReference>